<dbReference type="SUPFAM" id="SSF52540">
    <property type="entry name" value="P-loop containing nucleoside triphosphate hydrolases"/>
    <property type="match status" value="1"/>
</dbReference>
<dbReference type="NCBIfam" id="TIGR03783">
    <property type="entry name" value="Bac_Flav_CT_G"/>
    <property type="match status" value="1"/>
</dbReference>
<dbReference type="InterPro" id="IPR022509">
    <property type="entry name" value="Conjugation_ATPase_TraG"/>
</dbReference>
<name>A0ABP8LM80_9BACT</name>
<organism evidence="4 5">
    <name type="scientific">Ravibacter arvi</name>
    <dbReference type="NCBI Taxonomy" id="2051041"/>
    <lineage>
        <taxon>Bacteria</taxon>
        <taxon>Pseudomonadati</taxon>
        <taxon>Bacteroidota</taxon>
        <taxon>Cytophagia</taxon>
        <taxon>Cytophagales</taxon>
        <taxon>Spirosomataceae</taxon>
        <taxon>Ravibacter</taxon>
    </lineage>
</organism>
<gene>
    <name evidence="4" type="ORF">GCM10023091_00580</name>
</gene>
<dbReference type="Proteomes" id="UP001501508">
    <property type="component" value="Unassembled WGS sequence"/>
</dbReference>
<dbReference type="InterPro" id="IPR024451">
    <property type="entry name" value="TraG_N_Bacteroidetes"/>
</dbReference>
<dbReference type="InterPro" id="IPR018145">
    <property type="entry name" value="CagE_TrbE_VirB_cntrl_dom"/>
</dbReference>
<reference evidence="5" key="1">
    <citation type="journal article" date="2019" name="Int. J. Syst. Evol. Microbiol.">
        <title>The Global Catalogue of Microorganisms (GCM) 10K type strain sequencing project: providing services to taxonomists for standard genome sequencing and annotation.</title>
        <authorList>
            <consortium name="The Broad Institute Genomics Platform"/>
            <consortium name="The Broad Institute Genome Sequencing Center for Infectious Disease"/>
            <person name="Wu L."/>
            <person name="Ma J."/>
        </authorList>
    </citation>
    <scope>NUCLEOTIDE SEQUENCE [LARGE SCALE GENOMIC DNA]</scope>
    <source>
        <strain evidence="5">JCM 31920</strain>
    </source>
</reference>
<dbReference type="Gene3D" id="3.40.50.300">
    <property type="entry name" value="P-loop containing nucleotide triphosphate hydrolases"/>
    <property type="match status" value="1"/>
</dbReference>
<dbReference type="InterPro" id="IPR043964">
    <property type="entry name" value="P-loop_TraG"/>
</dbReference>
<sequence>MEKLMEKIFPLWGVEQDCIVSKQGDISMVFKVALPELFTLSDQDYTALHQAWVRALKVLPAHTVFHKQDYFTKTAFQPGIDAEADFLNRSSDQFFTGRPYLDHVCYVILTKKPKGRKEASSMYSSLLRGSMVPEELLKQETLEAFQDTASQFERILSDSGLVSLTRLKEEALGSQKNRMGLIERYCTLSQGPRFIQDIQLVPDLKVGSKHVQLFALSENSDLPDVCGPRINYDRYSTDHTKFSIGFASAIGHLLDCDHILNQYLFIEDAQKTLHTLERKRLRLQSLAAYSRENSISLEATNAFLNEAIAEHRLPVKAHFNILTWTDDKEKLQELRNLVASSLAQMDATARQETVGAPQIFWAGIPGNAADFPMNECFDTFAEQACCFLNLETSYRTSKSPFGLRLGDRLSGRPLHVDLSDEPVRLGITTNRNKVVIGGSGSGKSMFMNHLLHSYFLQGAHCLVVDVGHSYQGLCELVGGYYFTYTDENPIRFNPFYIAEGDSLDIEKKESIKTMLLALWKREDEEFKRSEYVALSNALNLYYQYLSEHPKVFPCFDSFYEFLLVDFAAVLEKDGVKEKDFDLDSFLFVLRPYYDDGEFAYLLNARENLDVLHQPFVVFELDNVKENPILFPVITLIIMELFIGKMRKLQGIRKIIVLEEAWKAISKAGMAEFIRYLYKTVRKHFGEAITVTQEVDDILDNPIVKESIVGNADCKILLDLKKFQNKFDGIQKALGLTDKGKSLVLSVNKANDPTKRYRELYVELGGQIMKVYRFEPSPEEYYAYTTEQTEKVKVREYADKHGGVAKGIRALVAELKRP</sequence>
<dbReference type="Pfam" id="PF19044">
    <property type="entry name" value="P-loop_TraG"/>
    <property type="match status" value="1"/>
</dbReference>
<evidence type="ECO:0000259" key="2">
    <source>
        <dbReference type="Pfam" id="PF12991"/>
    </source>
</evidence>
<dbReference type="InterPro" id="IPR027417">
    <property type="entry name" value="P-loop_NTPase"/>
</dbReference>
<dbReference type="RefSeq" id="WP_345025981.1">
    <property type="nucleotide sequence ID" value="NZ_BAABEY010000001.1"/>
</dbReference>
<dbReference type="InterPro" id="IPR053155">
    <property type="entry name" value="F-pilin_assembly_TraC"/>
</dbReference>
<accession>A0ABP8LM80</accession>
<feature type="domain" description="TraG P-loop" evidence="3">
    <location>
        <begin position="402"/>
        <end position="813"/>
    </location>
</feature>
<dbReference type="PANTHER" id="PTHR38467:SF1">
    <property type="entry name" value="CONJUGATIVE TRANSFER: ASSEMBLY"/>
    <property type="match status" value="1"/>
</dbReference>
<dbReference type="EMBL" id="BAABEY010000001">
    <property type="protein sequence ID" value="GAA4430813.1"/>
    <property type="molecule type" value="Genomic_DNA"/>
</dbReference>
<comment type="caution">
    <text evidence="4">The sequence shown here is derived from an EMBL/GenBank/DDBJ whole genome shotgun (WGS) entry which is preliminary data.</text>
</comment>
<dbReference type="Pfam" id="PF12991">
    <property type="entry name" value="DUF3875"/>
    <property type="match status" value="1"/>
</dbReference>
<dbReference type="Gene3D" id="1.10.8.730">
    <property type="match status" value="1"/>
</dbReference>
<proteinExistence type="predicted"/>
<feature type="domain" description="TraG N-terminal Bacteroidetes" evidence="2">
    <location>
        <begin position="5"/>
        <end position="49"/>
    </location>
</feature>
<dbReference type="PANTHER" id="PTHR38467">
    <property type="match status" value="1"/>
</dbReference>
<evidence type="ECO:0000313" key="4">
    <source>
        <dbReference type="EMBL" id="GAA4430813.1"/>
    </source>
</evidence>
<evidence type="ECO:0000259" key="3">
    <source>
        <dbReference type="Pfam" id="PF19044"/>
    </source>
</evidence>
<evidence type="ECO:0000313" key="5">
    <source>
        <dbReference type="Proteomes" id="UP001501508"/>
    </source>
</evidence>
<keyword evidence="5" id="KW-1185">Reference proteome</keyword>
<evidence type="ECO:0000259" key="1">
    <source>
        <dbReference type="Pfam" id="PF03135"/>
    </source>
</evidence>
<protein>
    <submittedName>
        <fullName evidence="4">TraG family conjugative transposon ATPase</fullName>
    </submittedName>
</protein>
<feature type="domain" description="CagE TrbE VirB component of type IV transporter system central" evidence="1">
    <location>
        <begin position="305"/>
        <end position="368"/>
    </location>
</feature>
<dbReference type="Pfam" id="PF03135">
    <property type="entry name" value="CagE_TrbE_VirB"/>
    <property type="match status" value="1"/>
</dbReference>